<dbReference type="RefSeq" id="WP_145245148.1">
    <property type="nucleotide sequence ID" value="NZ_CP036278.1"/>
</dbReference>
<reference evidence="1 2" key="1">
    <citation type="submission" date="2019-02" db="EMBL/GenBank/DDBJ databases">
        <title>Deep-cultivation of Planctomycetes and their phenomic and genomic characterization uncovers novel biology.</title>
        <authorList>
            <person name="Wiegand S."/>
            <person name="Jogler M."/>
            <person name="Boedeker C."/>
            <person name="Pinto D."/>
            <person name="Vollmers J."/>
            <person name="Rivas-Marin E."/>
            <person name="Kohn T."/>
            <person name="Peeters S.H."/>
            <person name="Heuer A."/>
            <person name="Rast P."/>
            <person name="Oberbeckmann S."/>
            <person name="Bunk B."/>
            <person name="Jeske O."/>
            <person name="Meyerdierks A."/>
            <person name="Storesund J.E."/>
            <person name="Kallscheuer N."/>
            <person name="Luecker S."/>
            <person name="Lage O.M."/>
            <person name="Pohl T."/>
            <person name="Merkel B.J."/>
            <person name="Hornburger P."/>
            <person name="Mueller R.-W."/>
            <person name="Bruemmer F."/>
            <person name="Labrenz M."/>
            <person name="Spormann A.M."/>
            <person name="Op den Camp H."/>
            <person name="Overmann J."/>
            <person name="Amann R."/>
            <person name="Jetten M.S.M."/>
            <person name="Mascher T."/>
            <person name="Medema M.H."/>
            <person name="Devos D.P."/>
            <person name="Kaster A.-K."/>
            <person name="Ovreas L."/>
            <person name="Rohde M."/>
            <person name="Galperin M.Y."/>
            <person name="Jogler C."/>
        </authorList>
    </citation>
    <scope>NUCLEOTIDE SEQUENCE [LARGE SCALE GENOMIC DNA]</scope>
    <source>
        <strain evidence="1 2">Pan181</strain>
    </source>
</reference>
<sequence length="65" mass="7148">MKSWIITLRNESDIPKLQDVCRAKGAEVETTFGQFLIVSAPDQTAKELKENDAVLGVEENAQTGI</sequence>
<evidence type="ECO:0000313" key="1">
    <source>
        <dbReference type="EMBL" id="QDU54129.1"/>
    </source>
</evidence>
<dbReference type="SUPFAM" id="SSF54897">
    <property type="entry name" value="Protease propeptides/inhibitors"/>
    <property type="match status" value="1"/>
</dbReference>
<gene>
    <name evidence="1" type="ORF">Pan181_03090</name>
</gene>
<dbReference type="Proteomes" id="UP000315750">
    <property type="component" value="Chromosome"/>
</dbReference>
<dbReference type="AlphaFoldDB" id="A0A518AHD8"/>
<organism evidence="1 2">
    <name type="scientific">Aeoliella mucimassa</name>
    <dbReference type="NCBI Taxonomy" id="2527972"/>
    <lineage>
        <taxon>Bacteria</taxon>
        <taxon>Pseudomonadati</taxon>
        <taxon>Planctomycetota</taxon>
        <taxon>Planctomycetia</taxon>
        <taxon>Pirellulales</taxon>
        <taxon>Lacipirellulaceae</taxon>
        <taxon>Aeoliella</taxon>
    </lineage>
</organism>
<dbReference type="EMBL" id="CP036278">
    <property type="protein sequence ID" value="QDU54129.1"/>
    <property type="molecule type" value="Genomic_DNA"/>
</dbReference>
<dbReference type="Gene3D" id="3.30.70.80">
    <property type="entry name" value="Peptidase S8 propeptide/proteinase inhibitor I9"/>
    <property type="match status" value="1"/>
</dbReference>
<accession>A0A518AHD8</accession>
<proteinExistence type="predicted"/>
<protein>
    <submittedName>
        <fullName evidence="1">Uncharacterized protein</fullName>
    </submittedName>
</protein>
<dbReference type="KEGG" id="amuc:Pan181_03090"/>
<keyword evidence="2" id="KW-1185">Reference proteome</keyword>
<evidence type="ECO:0000313" key="2">
    <source>
        <dbReference type="Proteomes" id="UP000315750"/>
    </source>
</evidence>
<dbReference type="InterPro" id="IPR037045">
    <property type="entry name" value="S8pro/Inhibitor_I9_sf"/>
</dbReference>
<name>A0A518AHD8_9BACT</name>